<comment type="caution">
    <text evidence="1">The sequence shown here is derived from an EMBL/GenBank/DDBJ whole genome shotgun (WGS) entry which is preliminary data.</text>
</comment>
<evidence type="ECO:0000313" key="1">
    <source>
        <dbReference type="EMBL" id="EUA23727.1"/>
    </source>
</evidence>
<name>X7ZVT3_MYCXE</name>
<dbReference type="EMBL" id="JAOB01000069">
    <property type="protein sequence ID" value="EUA23727.1"/>
    <property type="molecule type" value="Genomic_DNA"/>
</dbReference>
<gene>
    <name evidence="1" type="primary">nuoD</name>
    <name evidence="1" type="ORF">I553_5557</name>
</gene>
<proteinExistence type="predicted"/>
<dbReference type="EC" id="1.6.99.5" evidence="1"/>
<accession>X7ZVT3</accession>
<dbReference type="GO" id="GO:0016491">
    <property type="term" value="F:oxidoreductase activity"/>
    <property type="evidence" value="ECO:0007669"/>
    <property type="project" value="UniProtKB-KW"/>
</dbReference>
<dbReference type="AlphaFoldDB" id="X7ZVT3"/>
<dbReference type="PATRIC" id="fig|1299334.3.peg.7507"/>
<protein>
    <submittedName>
        <fullName evidence="1">NADH-quinone oxidoreductase subunit D domain protein</fullName>
        <ecNumber evidence="1">1.6.99.5</ecNumber>
    </submittedName>
</protein>
<organism evidence="1">
    <name type="scientific">Mycobacterium xenopi 4042</name>
    <dbReference type="NCBI Taxonomy" id="1299334"/>
    <lineage>
        <taxon>Bacteria</taxon>
        <taxon>Bacillati</taxon>
        <taxon>Actinomycetota</taxon>
        <taxon>Actinomycetes</taxon>
        <taxon>Mycobacteriales</taxon>
        <taxon>Mycobacteriaceae</taxon>
        <taxon>Mycobacterium</taxon>
    </lineage>
</organism>
<sequence>MSEPTETVLMAGGRDWEEVVQAARDADPGDRIVVNMGPQHPSTHGCCG</sequence>
<keyword evidence="1" id="KW-0560">Oxidoreductase</keyword>
<reference evidence="1" key="1">
    <citation type="submission" date="2014-01" db="EMBL/GenBank/DDBJ databases">
        <authorList>
            <person name="Brown-Elliot B."/>
            <person name="Wallace R."/>
            <person name="Lenaerts A."/>
            <person name="Ordway D."/>
            <person name="DeGroote M.A."/>
            <person name="Parker T."/>
            <person name="Sizemore C."/>
            <person name="Tallon L.J."/>
            <person name="Sadzewicz L.K."/>
            <person name="Sengamalay N."/>
            <person name="Fraser C.M."/>
            <person name="Hine E."/>
            <person name="Shefchek K.A."/>
            <person name="Das S.P."/>
            <person name="Tettelin H."/>
        </authorList>
    </citation>
    <scope>NUCLEOTIDE SEQUENCE [LARGE SCALE GENOMIC DNA]</scope>
    <source>
        <strain evidence="1">4042</strain>
    </source>
</reference>